<keyword evidence="12" id="KW-1185">Reference proteome</keyword>
<dbReference type="GO" id="GO:0003964">
    <property type="term" value="F:RNA-directed DNA polymerase activity"/>
    <property type="evidence" value="ECO:0007669"/>
    <property type="project" value="UniProtKB-KW"/>
</dbReference>
<keyword evidence="6" id="KW-0229">DNA integration</keyword>
<dbReference type="PANTHER" id="PTHR42648">
    <property type="entry name" value="TRANSPOSASE, PUTATIVE-RELATED"/>
    <property type="match status" value="1"/>
</dbReference>
<dbReference type="EMBL" id="BDDD01001016">
    <property type="protein sequence ID" value="GAV72568.1"/>
    <property type="molecule type" value="Genomic_DNA"/>
</dbReference>
<dbReference type="PANTHER" id="PTHR42648:SF11">
    <property type="entry name" value="TRANSPOSON TY4-P GAG-POL POLYPROTEIN"/>
    <property type="match status" value="1"/>
</dbReference>
<evidence type="ECO:0000313" key="12">
    <source>
        <dbReference type="Proteomes" id="UP000187406"/>
    </source>
</evidence>
<comment type="caution">
    <text evidence="11">The sequence shown here is derived from an EMBL/GenBank/DDBJ whole genome shotgun (WGS) entry which is preliminary data.</text>
</comment>
<evidence type="ECO:0000313" key="11">
    <source>
        <dbReference type="EMBL" id="GAV72568.1"/>
    </source>
</evidence>
<evidence type="ECO:0000256" key="8">
    <source>
        <dbReference type="ARBA" id="ARBA00022932"/>
    </source>
</evidence>
<keyword evidence="8" id="KW-0808">Transferase</keyword>
<keyword evidence="1" id="KW-0540">Nuclease</keyword>
<keyword evidence="2" id="KW-0479">Metal-binding</keyword>
<dbReference type="GO" id="GO:0004519">
    <property type="term" value="F:endonuclease activity"/>
    <property type="evidence" value="ECO:0007669"/>
    <property type="project" value="UniProtKB-KW"/>
</dbReference>
<feature type="domain" description="Retroviral polymerase SH3-like" evidence="10">
    <location>
        <begin position="59"/>
        <end position="121"/>
    </location>
</feature>
<protein>
    <recommendedName>
        <fullName evidence="10">Retroviral polymerase SH3-like domain-containing protein</fullName>
    </recommendedName>
</protein>
<evidence type="ECO:0000256" key="6">
    <source>
        <dbReference type="ARBA" id="ARBA00022908"/>
    </source>
</evidence>
<dbReference type="GO" id="GO:0006310">
    <property type="term" value="P:DNA recombination"/>
    <property type="evidence" value="ECO:0007669"/>
    <property type="project" value="UniProtKB-KW"/>
</dbReference>
<evidence type="ECO:0000256" key="1">
    <source>
        <dbReference type="ARBA" id="ARBA00022722"/>
    </source>
</evidence>
<dbReference type="GO" id="GO:0046872">
    <property type="term" value="F:metal ion binding"/>
    <property type="evidence" value="ECO:0007669"/>
    <property type="project" value="UniProtKB-KW"/>
</dbReference>
<dbReference type="InterPro" id="IPR039537">
    <property type="entry name" value="Retrotran_Ty1/copia-like"/>
</dbReference>
<evidence type="ECO:0000256" key="9">
    <source>
        <dbReference type="ARBA" id="ARBA00023172"/>
    </source>
</evidence>
<keyword evidence="8" id="KW-0548">Nucleotidyltransferase</keyword>
<name>A0A1Q3BXI6_CEPFO</name>
<keyword evidence="7" id="KW-0695">RNA-directed DNA polymerase</keyword>
<dbReference type="Proteomes" id="UP000187406">
    <property type="component" value="Unassembled WGS sequence"/>
</dbReference>
<evidence type="ECO:0000256" key="5">
    <source>
        <dbReference type="ARBA" id="ARBA00022842"/>
    </source>
</evidence>
<dbReference type="InParanoid" id="A0A1Q3BXI6"/>
<dbReference type="InterPro" id="IPR036397">
    <property type="entry name" value="RNaseH_sf"/>
</dbReference>
<keyword evidence="3" id="KW-0255">Endonuclease</keyword>
<dbReference type="InterPro" id="IPR012337">
    <property type="entry name" value="RNaseH-like_sf"/>
</dbReference>
<dbReference type="GO" id="GO:0016787">
    <property type="term" value="F:hydrolase activity"/>
    <property type="evidence" value="ECO:0007669"/>
    <property type="project" value="UniProtKB-KW"/>
</dbReference>
<keyword evidence="5" id="KW-0460">Magnesium</keyword>
<keyword evidence="9" id="KW-0233">DNA recombination</keyword>
<evidence type="ECO:0000259" key="10">
    <source>
        <dbReference type="Pfam" id="PF25597"/>
    </source>
</evidence>
<dbReference type="Pfam" id="PF25597">
    <property type="entry name" value="SH3_retrovirus"/>
    <property type="match status" value="1"/>
</dbReference>
<evidence type="ECO:0000256" key="4">
    <source>
        <dbReference type="ARBA" id="ARBA00022801"/>
    </source>
</evidence>
<dbReference type="Gene3D" id="3.30.420.10">
    <property type="entry name" value="Ribonuclease H-like superfamily/Ribonuclease H"/>
    <property type="match status" value="1"/>
</dbReference>
<accession>A0A1Q3BXI6</accession>
<gene>
    <name evidence="11" type="ORF">CFOL_v3_16056</name>
</gene>
<sequence>MTRTMLCENDLPKYFWAEATNTACYVLNRTSIRLIFKKTPYELWKGRKPNIGYFRTFGCKCFIHNNGKEHLGKFDSKVDEGIFLGYSNTSRVYRCFNKRTLLVEESIHVVFDESNIIYPKEKVDSIEFIENKINDLSLENKNEEPKQEIDNYQENFYDKTLKVVKGHLHEAIIGDPR</sequence>
<dbReference type="InterPro" id="IPR057670">
    <property type="entry name" value="SH3_retrovirus"/>
</dbReference>
<keyword evidence="4" id="KW-0378">Hydrolase</keyword>
<dbReference type="AlphaFoldDB" id="A0A1Q3BXI6"/>
<reference evidence="12" key="1">
    <citation type="submission" date="2016-04" db="EMBL/GenBank/DDBJ databases">
        <title>Cephalotus genome sequencing.</title>
        <authorList>
            <person name="Fukushima K."/>
            <person name="Hasebe M."/>
            <person name="Fang X."/>
        </authorList>
    </citation>
    <scope>NUCLEOTIDE SEQUENCE [LARGE SCALE GENOMIC DNA]</scope>
    <source>
        <strain evidence="12">cv. St1</strain>
    </source>
</reference>
<dbReference type="OrthoDB" id="6930669at2759"/>
<keyword evidence="8" id="KW-0239">DNA-directed DNA polymerase</keyword>
<organism evidence="11 12">
    <name type="scientific">Cephalotus follicularis</name>
    <name type="common">Albany pitcher plant</name>
    <dbReference type="NCBI Taxonomy" id="3775"/>
    <lineage>
        <taxon>Eukaryota</taxon>
        <taxon>Viridiplantae</taxon>
        <taxon>Streptophyta</taxon>
        <taxon>Embryophyta</taxon>
        <taxon>Tracheophyta</taxon>
        <taxon>Spermatophyta</taxon>
        <taxon>Magnoliopsida</taxon>
        <taxon>eudicotyledons</taxon>
        <taxon>Gunneridae</taxon>
        <taxon>Pentapetalae</taxon>
        <taxon>rosids</taxon>
        <taxon>fabids</taxon>
        <taxon>Oxalidales</taxon>
        <taxon>Cephalotaceae</taxon>
        <taxon>Cephalotus</taxon>
    </lineage>
</organism>
<evidence type="ECO:0000256" key="3">
    <source>
        <dbReference type="ARBA" id="ARBA00022759"/>
    </source>
</evidence>
<dbReference type="SUPFAM" id="SSF53098">
    <property type="entry name" value="Ribonuclease H-like"/>
    <property type="match status" value="1"/>
</dbReference>
<dbReference type="GO" id="GO:0015074">
    <property type="term" value="P:DNA integration"/>
    <property type="evidence" value="ECO:0007669"/>
    <property type="project" value="UniProtKB-KW"/>
</dbReference>
<proteinExistence type="predicted"/>
<dbReference type="GO" id="GO:0003887">
    <property type="term" value="F:DNA-directed DNA polymerase activity"/>
    <property type="evidence" value="ECO:0007669"/>
    <property type="project" value="UniProtKB-KW"/>
</dbReference>
<evidence type="ECO:0000256" key="7">
    <source>
        <dbReference type="ARBA" id="ARBA00022918"/>
    </source>
</evidence>
<dbReference type="GO" id="GO:0003676">
    <property type="term" value="F:nucleic acid binding"/>
    <property type="evidence" value="ECO:0007669"/>
    <property type="project" value="InterPro"/>
</dbReference>
<evidence type="ECO:0000256" key="2">
    <source>
        <dbReference type="ARBA" id="ARBA00022723"/>
    </source>
</evidence>